<organism evidence="1">
    <name type="scientific">hydrothermal vent metagenome</name>
    <dbReference type="NCBI Taxonomy" id="652676"/>
    <lineage>
        <taxon>unclassified sequences</taxon>
        <taxon>metagenomes</taxon>
        <taxon>ecological metagenomes</taxon>
    </lineage>
</organism>
<dbReference type="InterPro" id="IPR053158">
    <property type="entry name" value="CapK_Type1_Caps_Biosynth"/>
</dbReference>
<name>A0A3B0WUH0_9ZZZZ</name>
<protein>
    <recommendedName>
        <fullName evidence="2">Capsular polysaccharide biosynthesis protein</fullName>
    </recommendedName>
</protein>
<dbReference type="PANTHER" id="PTHR36932:SF1">
    <property type="entry name" value="CAPSULAR POLYSACCHARIDE BIOSYNTHESIS PROTEIN"/>
    <property type="match status" value="1"/>
</dbReference>
<proteinExistence type="predicted"/>
<dbReference type="SUPFAM" id="SSF56801">
    <property type="entry name" value="Acetyl-CoA synthetase-like"/>
    <property type="match status" value="1"/>
</dbReference>
<sequence length="443" mass="50534">MNTIISKYLLYYPATLFQGERVLKYLDDYKKFQYFSREAIDEYQLFHFKKLLKHAVNNSPYYAKTFKDMNVDLEDINSLEQIKLLPMLTKELLVNHRSEIETVKKNLFIAEKTTGGSTGQAVTLLKNPDALARERAVTARSYEWAGVGIGDSQARFWGMPLNQSVRIKSKVIDFIANRRRYSAFAVDFSTLQSYLDDIIKFKPKYIYGYASSIRDFSLFLNDIGGKLPSSVKSVITTAEVLTQEIREVIESSLRVRVFNEYGCGEVGSVAHECDAGSLHVMEDNLIVEINTDHYDDSGEIIVTDLFNYATPLIRYQLGDYASLKKDECSCGRALTTLDNVHGRAYDCIISPDGKVFHPEFIMYIFEDVKEKFGGIKQFQVIQKQSDLLLVKLVLSKVFTAETEKLITAQVLGKLHHSMKLTYEFVDCISRESSGKIRLVKSEL</sequence>
<dbReference type="PANTHER" id="PTHR36932">
    <property type="entry name" value="CAPSULAR POLYSACCHARIDE BIOSYNTHESIS PROTEIN"/>
    <property type="match status" value="1"/>
</dbReference>
<evidence type="ECO:0000313" key="1">
    <source>
        <dbReference type="EMBL" id="VAW54772.1"/>
    </source>
</evidence>
<dbReference type="InterPro" id="IPR042099">
    <property type="entry name" value="ANL_N_sf"/>
</dbReference>
<reference evidence="1" key="1">
    <citation type="submission" date="2018-06" db="EMBL/GenBank/DDBJ databases">
        <authorList>
            <person name="Zhirakovskaya E."/>
        </authorList>
    </citation>
    <scope>NUCLEOTIDE SEQUENCE</scope>
</reference>
<evidence type="ECO:0008006" key="2">
    <source>
        <dbReference type="Google" id="ProtNLM"/>
    </source>
</evidence>
<dbReference type="AlphaFoldDB" id="A0A3B0WUH0"/>
<gene>
    <name evidence="1" type="ORF">MNBD_GAMMA06-592</name>
</gene>
<dbReference type="EMBL" id="UOFD01000079">
    <property type="protein sequence ID" value="VAW54772.1"/>
    <property type="molecule type" value="Genomic_DNA"/>
</dbReference>
<dbReference type="Gene3D" id="3.40.50.12780">
    <property type="entry name" value="N-terminal domain of ligase-like"/>
    <property type="match status" value="1"/>
</dbReference>
<accession>A0A3B0WUH0</accession>